<feature type="compositionally biased region" description="Polar residues" evidence="1">
    <location>
        <begin position="47"/>
        <end position="63"/>
    </location>
</feature>
<evidence type="ECO:0000256" key="1">
    <source>
        <dbReference type="SAM" id="MobiDB-lite"/>
    </source>
</evidence>
<comment type="caution">
    <text evidence="2">The sequence shown here is derived from an EMBL/GenBank/DDBJ whole genome shotgun (WGS) entry which is preliminary data.</text>
</comment>
<dbReference type="AlphaFoldDB" id="A0A0V0YFS7"/>
<dbReference type="STRING" id="6337.A0A0V0YFS7"/>
<proteinExistence type="predicted"/>
<gene>
    <name evidence="2" type="ORF">T4E_2751</name>
</gene>
<dbReference type="Proteomes" id="UP000054815">
    <property type="component" value="Unassembled WGS sequence"/>
</dbReference>
<name>A0A0V0YFS7_TRIPS</name>
<evidence type="ECO:0000313" key="3">
    <source>
        <dbReference type="Proteomes" id="UP000054815"/>
    </source>
</evidence>
<sequence>MCQKKTPTMKQHHRSENEVTLAAPVNPGGRKALKKSGRSGSRLPTEDTGTSATNPETRMSTESQRVKISVEWRHERSDGLVDFNWMPILRLEFTVLNYTPFEPLMQNSALASYLLPQCPAVPDLFPLYQDVQNQDDCV</sequence>
<evidence type="ECO:0000313" key="2">
    <source>
        <dbReference type="EMBL" id="KRX99197.1"/>
    </source>
</evidence>
<organism evidence="2 3">
    <name type="scientific">Trichinella pseudospiralis</name>
    <name type="common">Parasitic roundworm</name>
    <dbReference type="NCBI Taxonomy" id="6337"/>
    <lineage>
        <taxon>Eukaryota</taxon>
        <taxon>Metazoa</taxon>
        <taxon>Ecdysozoa</taxon>
        <taxon>Nematoda</taxon>
        <taxon>Enoplea</taxon>
        <taxon>Dorylaimia</taxon>
        <taxon>Trichinellida</taxon>
        <taxon>Trichinellidae</taxon>
        <taxon>Trichinella</taxon>
    </lineage>
</organism>
<accession>A0A0V0YFS7</accession>
<feature type="region of interest" description="Disordered" evidence="1">
    <location>
        <begin position="1"/>
        <end position="64"/>
    </location>
</feature>
<dbReference type="EMBL" id="JYDU01000016">
    <property type="protein sequence ID" value="KRX99197.1"/>
    <property type="molecule type" value="Genomic_DNA"/>
</dbReference>
<protein>
    <submittedName>
        <fullName evidence="2">Uncharacterized protein</fullName>
    </submittedName>
</protein>
<reference evidence="2 3" key="1">
    <citation type="submission" date="2015-01" db="EMBL/GenBank/DDBJ databases">
        <title>Evolution of Trichinella species and genotypes.</title>
        <authorList>
            <person name="Korhonen P.K."/>
            <person name="Edoardo P."/>
            <person name="Giuseppe L.R."/>
            <person name="Gasser R.B."/>
        </authorList>
    </citation>
    <scope>NUCLEOTIDE SEQUENCE [LARGE SCALE GENOMIC DNA]</scope>
    <source>
        <strain evidence="2">ISS141</strain>
    </source>
</reference>